<gene>
    <name evidence="2" type="ORF">DFP72DRAFT_850597</name>
</gene>
<feature type="compositionally biased region" description="Basic and acidic residues" evidence="1">
    <location>
        <begin position="70"/>
        <end position="85"/>
    </location>
</feature>
<evidence type="ECO:0000313" key="3">
    <source>
        <dbReference type="Proteomes" id="UP000521943"/>
    </source>
</evidence>
<feature type="region of interest" description="Disordered" evidence="1">
    <location>
        <begin position="70"/>
        <end position="96"/>
    </location>
</feature>
<evidence type="ECO:0000313" key="2">
    <source>
        <dbReference type="EMBL" id="KAF6751784.1"/>
    </source>
</evidence>
<reference evidence="2 3" key="1">
    <citation type="submission" date="2020-07" db="EMBL/GenBank/DDBJ databases">
        <title>Comparative genomics of pyrophilous fungi reveals a link between fire events and developmental genes.</title>
        <authorList>
            <consortium name="DOE Joint Genome Institute"/>
            <person name="Steindorff A.S."/>
            <person name="Carver A."/>
            <person name="Calhoun S."/>
            <person name="Stillman K."/>
            <person name="Liu H."/>
            <person name="Lipzen A."/>
            <person name="Pangilinan J."/>
            <person name="Labutti K."/>
            <person name="Bruns T.D."/>
            <person name="Grigoriev I.V."/>
        </authorList>
    </citation>
    <scope>NUCLEOTIDE SEQUENCE [LARGE SCALE GENOMIC DNA]</scope>
    <source>
        <strain evidence="2 3">CBS 144469</strain>
    </source>
</reference>
<proteinExistence type="predicted"/>
<sequence>MSTTATTYNSCDDVNRTYHSLQRRQRSVLGWHLPPNDDGHPVAVPEHHIDIQKLQVSFNHVAYALHDVRSKAPPSSRRDAAKALRPEAQVCQKNRTSASIKTDVDLLVKPNELARLYERVQACQPKPAQSELHSDDDRDGSDNNSDDDDGAQGFLFHVAVATHGLPLEDEVLTSLKSDKSPRAQPLAPGVIEMRRRKEVQGNLDRAIDATFWAHRRKTATKELKLEHRSNVEPNGSIKQRTDEVEGGSSDLERVCFASDPFRRPHAHLLARPPSKPFPVKAHISRAAHHQRTRLARPRSDVGLTAMTGHLGWLGDELTMLADIPLPPINPCTRRAQWPGHCKHLHERDPTATKLETAGRLGTVTPKVYYNLPFDDYIGLRPLRRRRDVRGAACMDTGRDELSSVGVGRSGSSSDGQGEVRCVSTSLIPITTSRDSDHTKLVQRLFTPKPQSALNARGRRDRWVVVVCNGKQTMNNRHDASTTGAPCKGLAVAKPSHIATRVRPFSTM</sequence>
<comment type="caution">
    <text evidence="2">The sequence shown here is derived from an EMBL/GenBank/DDBJ whole genome shotgun (WGS) entry which is preliminary data.</text>
</comment>
<name>A0A8H6HSB7_9AGAR</name>
<dbReference type="EMBL" id="JACGCI010000048">
    <property type="protein sequence ID" value="KAF6751784.1"/>
    <property type="molecule type" value="Genomic_DNA"/>
</dbReference>
<keyword evidence="3" id="KW-1185">Reference proteome</keyword>
<organism evidence="2 3">
    <name type="scientific">Ephemerocybe angulata</name>
    <dbReference type="NCBI Taxonomy" id="980116"/>
    <lineage>
        <taxon>Eukaryota</taxon>
        <taxon>Fungi</taxon>
        <taxon>Dikarya</taxon>
        <taxon>Basidiomycota</taxon>
        <taxon>Agaricomycotina</taxon>
        <taxon>Agaricomycetes</taxon>
        <taxon>Agaricomycetidae</taxon>
        <taxon>Agaricales</taxon>
        <taxon>Agaricineae</taxon>
        <taxon>Psathyrellaceae</taxon>
        <taxon>Ephemerocybe</taxon>
    </lineage>
</organism>
<dbReference type="Proteomes" id="UP000521943">
    <property type="component" value="Unassembled WGS sequence"/>
</dbReference>
<protein>
    <submittedName>
        <fullName evidence="2">Uncharacterized protein</fullName>
    </submittedName>
</protein>
<accession>A0A8H6HSB7</accession>
<evidence type="ECO:0000256" key="1">
    <source>
        <dbReference type="SAM" id="MobiDB-lite"/>
    </source>
</evidence>
<feature type="region of interest" description="Disordered" evidence="1">
    <location>
        <begin position="122"/>
        <end position="151"/>
    </location>
</feature>
<feature type="region of interest" description="Disordered" evidence="1">
    <location>
        <begin position="229"/>
        <end position="248"/>
    </location>
</feature>
<dbReference type="AlphaFoldDB" id="A0A8H6HSB7"/>